<proteinExistence type="predicted"/>
<sequence length="257" mass="26928">MDLVASYGSSPSGSAVSEGSAHVEDGGELTSHESKEPSPKRLKVEAARLPDPSALLQPDQAATAPALAPPTQRIRAFPHVEGQFAVHVTLSAPAPPDVTRALRAALPRLRAALPTLCGLDLGTGHVSLSHTAPAAGSQLESLLRMLTAAAWRLAPFALDLRRLACLANEDASLAFLAIEGQGAGGAFARAVRAVDAVFRRHGLPTFYAEPRPHVSVAWVPGDALERLEAVLKQQSVLLPAWHIEVGMGPRRAGSGEI</sequence>
<dbReference type="GO" id="GO:0016829">
    <property type="term" value="F:lyase activity"/>
    <property type="evidence" value="ECO:0007669"/>
    <property type="project" value="UniProtKB-KW"/>
</dbReference>
<evidence type="ECO:0000313" key="8">
    <source>
        <dbReference type="EMBL" id="JAT70642.1"/>
    </source>
</evidence>
<name>A0A1D1ZUP0_AUXPR</name>
<feature type="compositionally biased region" description="Low complexity" evidence="7">
    <location>
        <begin position="1"/>
        <end position="20"/>
    </location>
</feature>
<accession>A0A1D1ZUP0</accession>
<dbReference type="PANTHER" id="PTHR13522">
    <property type="entry name" value="U6 SNRNA PHOSPHODIESTERASE 1"/>
    <property type="match status" value="1"/>
</dbReference>
<evidence type="ECO:0000256" key="5">
    <source>
        <dbReference type="ARBA" id="ARBA00029543"/>
    </source>
</evidence>
<keyword evidence="3" id="KW-0456">Lyase</keyword>
<evidence type="ECO:0000256" key="3">
    <source>
        <dbReference type="ARBA" id="ARBA00023239"/>
    </source>
</evidence>
<dbReference type="GO" id="GO:0000175">
    <property type="term" value="F:3'-5'-RNA exonuclease activity"/>
    <property type="evidence" value="ECO:0007669"/>
    <property type="project" value="TreeGrafter"/>
</dbReference>
<evidence type="ECO:0000256" key="2">
    <source>
        <dbReference type="ARBA" id="ARBA00022801"/>
    </source>
</evidence>
<protein>
    <recommendedName>
        <fullName evidence="5">U6 snRNA phosphodiesterase 1</fullName>
    </recommendedName>
    <alternativeName>
        <fullName evidence="6">3'-5' RNA exonuclease USB1</fullName>
    </alternativeName>
</protein>
<dbReference type="GO" id="GO:0034477">
    <property type="term" value="P:U6 snRNA 3'-end processing"/>
    <property type="evidence" value="ECO:0007669"/>
    <property type="project" value="InterPro"/>
</dbReference>
<dbReference type="SUPFAM" id="SSF55144">
    <property type="entry name" value="LigT-like"/>
    <property type="match status" value="1"/>
</dbReference>
<keyword evidence="2" id="KW-0378">Hydrolase</keyword>
<evidence type="ECO:0000256" key="4">
    <source>
        <dbReference type="ARBA" id="ARBA00023242"/>
    </source>
</evidence>
<dbReference type="Pfam" id="PF09749">
    <property type="entry name" value="HVSL"/>
    <property type="match status" value="1"/>
</dbReference>
<dbReference type="EMBL" id="GDKF01007980">
    <property type="protein sequence ID" value="JAT70642.1"/>
    <property type="molecule type" value="Transcribed_RNA"/>
</dbReference>
<organism evidence="8">
    <name type="scientific">Auxenochlorella protothecoides</name>
    <name type="common">Green microalga</name>
    <name type="synonym">Chlorella protothecoides</name>
    <dbReference type="NCBI Taxonomy" id="3075"/>
    <lineage>
        <taxon>Eukaryota</taxon>
        <taxon>Viridiplantae</taxon>
        <taxon>Chlorophyta</taxon>
        <taxon>core chlorophytes</taxon>
        <taxon>Trebouxiophyceae</taxon>
        <taxon>Chlorellales</taxon>
        <taxon>Chlorellaceae</taxon>
        <taxon>Auxenochlorella</taxon>
    </lineage>
</organism>
<dbReference type="PANTHER" id="PTHR13522:SF3">
    <property type="entry name" value="U6 SNRNA PHOSPHODIESTERASE 1"/>
    <property type="match status" value="1"/>
</dbReference>
<feature type="compositionally biased region" description="Basic and acidic residues" evidence="7">
    <location>
        <begin position="21"/>
        <end position="48"/>
    </location>
</feature>
<gene>
    <name evidence="8" type="ORF">g.34468</name>
</gene>
<dbReference type="Gene3D" id="3.90.1140.10">
    <property type="entry name" value="Cyclic phosphodiesterase"/>
    <property type="match status" value="1"/>
</dbReference>
<dbReference type="GO" id="GO:0005634">
    <property type="term" value="C:nucleus"/>
    <property type="evidence" value="ECO:0007669"/>
    <property type="project" value="TreeGrafter"/>
</dbReference>
<keyword evidence="4" id="KW-0539">Nucleus</keyword>
<keyword evidence="1" id="KW-0540">Nuclease</keyword>
<feature type="region of interest" description="Disordered" evidence="7">
    <location>
        <begin position="1"/>
        <end position="49"/>
    </location>
</feature>
<reference evidence="8" key="1">
    <citation type="submission" date="2015-08" db="EMBL/GenBank/DDBJ databases">
        <authorList>
            <person name="Babu N.S."/>
            <person name="Beckwith C.J."/>
            <person name="Beseler K.G."/>
            <person name="Brison A."/>
            <person name="Carone J.V."/>
            <person name="Caskin T.P."/>
            <person name="Diamond M."/>
            <person name="Durham M.E."/>
            <person name="Foxe J.M."/>
            <person name="Go M."/>
            <person name="Henderson B.A."/>
            <person name="Jones I.B."/>
            <person name="McGettigan J.A."/>
            <person name="Micheletti S.J."/>
            <person name="Nasrallah M.E."/>
            <person name="Ortiz D."/>
            <person name="Piller C.R."/>
            <person name="Privatt S.R."/>
            <person name="Schneider S.L."/>
            <person name="Sharp S."/>
            <person name="Smith T.C."/>
            <person name="Stanton J.D."/>
            <person name="Ullery H.E."/>
            <person name="Wilson R.J."/>
            <person name="Serrano M.G."/>
            <person name="Buck G."/>
            <person name="Lee V."/>
            <person name="Wang Y."/>
            <person name="Carvalho R."/>
            <person name="Voegtly L."/>
            <person name="Shi R."/>
            <person name="Duckworth R."/>
            <person name="Johnson A."/>
            <person name="Loviza R."/>
            <person name="Walstead R."/>
            <person name="Shah Z."/>
            <person name="Kiflezghi M."/>
            <person name="Wade K."/>
            <person name="Ball S.L."/>
            <person name="Bradley K.W."/>
            <person name="Asai D.J."/>
            <person name="Bowman C.A."/>
            <person name="Russell D.A."/>
            <person name="Pope W.H."/>
            <person name="Jacobs-Sera D."/>
            <person name="Hendrix R.W."/>
            <person name="Hatfull G.F."/>
        </authorList>
    </citation>
    <scope>NUCLEOTIDE SEQUENCE</scope>
</reference>
<dbReference type="AlphaFoldDB" id="A0A1D1ZUP0"/>
<dbReference type="InterPro" id="IPR009097">
    <property type="entry name" value="Cyclic_Pdiesterase"/>
</dbReference>
<evidence type="ECO:0000256" key="6">
    <source>
        <dbReference type="ARBA" id="ARBA00030030"/>
    </source>
</evidence>
<evidence type="ECO:0000256" key="1">
    <source>
        <dbReference type="ARBA" id="ARBA00022722"/>
    </source>
</evidence>
<evidence type="ECO:0000256" key="7">
    <source>
        <dbReference type="SAM" id="MobiDB-lite"/>
    </source>
</evidence>
<dbReference type="InterPro" id="IPR027521">
    <property type="entry name" value="Usb1"/>
</dbReference>